<comment type="caution">
    <text evidence="1">The sequence shown here is derived from an EMBL/GenBank/DDBJ whole genome shotgun (WGS) entry which is preliminary data.</text>
</comment>
<sequence length="245" mass="27657">KPFCLKPALVRPPSRSRPRFACCKRRGVPPRWYGPSAQSRRLSCVPPARRSACRYGCCEPRGADYLFRRWRRWLRDGRDRLAECAEALEVQQPLRRPAGRQLFWPLDCMLIRVHHVRCLRPSRSVLLRGLFHGFAGGVDVQERLKATSSEQRRARGLGCLFPTSSSRPLNFLFAPPPPSPPGDGARFQYWARLVSRTRNLTQGALFQGGMGAPRSPRWDGSSMRLVSCLAAIGSCGAKETTQWTP</sequence>
<protein>
    <submittedName>
        <fullName evidence="1">Uncharacterized protein</fullName>
    </submittedName>
</protein>
<name>A0ABN9Q8D8_9DINO</name>
<keyword evidence="2" id="KW-1185">Reference proteome</keyword>
<proteinExistence type="predicted"/>
<organism evidence="1 2">
    <name type="scientific">Prorocentrum cordatum</name>
    <dbReference type="NCBI Taxonomy" id="2364126"/>
    <lineage>
        <taxon>Eukaryota</taxon>
        <taxon>Sar</taxon>
        <taxon>Alveolata</taxon>
        <taxon>Dinophyceae</taxon>
        <taxon>Prorocentrales</taxon>
        <taxon>Prorocentraceae</taxon>
        <taxon>Prorocentrum</taxon>
    </lineage>
</organism>
<reference evidence="1" key="1">
    <citation type="submission" date="2023-10" db="EMBL/GenBank/DDBJ databases">
        <authorList>
            <person name="Chen Y."/>
            <person name="Shah S."/>
            <person name="Dougan E. K."/>
            <person name="Thang M."/>
            <person name="Chan C."/>
        </authorList>
    </citation>
    <scope>NUCLEOTIDE SEQUENCE [LARGE SCALE GENOMIC DNA]</scope>
</reference>
<dbReference type="EMBL" id="CAUYUJ010002716">
    <property type="protein sequence ID" value="CAK0802057.1"/>
    <property type="molecule type" value="Genomic_DNA"/>
</dbReference>
<evidence type="ECO:0000313" key="1">
    <source>
        <dbReference type="EMBL" id="CAK0802057.1"/>
    </source>
</evidence>
<evidence type="ECO:0000313" key="2">
    <source>
        <dbReference type="Proteomes" id="UP001189429"/>
    </source>
</evidence>
<gene>
    <name evidence="1" type="ORF">PCOR1329_LOCUS9691</name>
</gene>
<dbReference type="Proteomes" id="UP001189429">
    <property type="component" value="Unassembled WGS sequence"/>
</dbReference>
<feature type="non-terminal residue" evidence="1">
    <location>
        <position position="1"/>
    </location>
</feature>
<accession>A0ABN9Q8D8</accession>